<dbReference type="PROSITE" id="PS00715">
    <property type="entry name" value="SIGMA70_1"/>
    <property type="match status" value="1"/>
</dbReference>
<dbReference type="NCBIfam" id="TIGR02937">
    <property type="entry name" value="sigma70-ECF"/>
    <property type="match status" value="1"/>
</dbReference>
<evidence type="ECO:0000256" key="3">
    <source>
        <dbReference type="ARBA" id="ARBA00023082"/>
    </source>
</evidence>
<dbReference type="InterPro" id="IPR036388">
    <property type="entry name" value="WH-like_DNA-bd_sf"/>
</dbReference>
<dbReference type="Gene3D" id="1.20.120.1810">
    <property type="match status" value="1"/>
</dbReference>
<dbReference type="PRINTS" id="PR00046">
    <property type="entry name" value="SIGMA70FCT"/>
</dbReference>
<dbReference type="InterPro" id="IPR007627">
    <property type="entry name" value="RNA_pol_sigma70_r2"/>
</dbReference>
<keyword evidence="3 6" id="KW-0731">Sigma factor</keyword>
<evidence type="ECO:0000256" key="1">
    <source>
        <dbReference type="ARBA" id="ARBA00022969"/>
    </source>
</evidence>
<reference evidence="9 10" key="1">
    <citation type="submission" date="2021-10" db="EMBL/GenBank/DDBJ databases">
        <title>Anaerobic single-cell dispensing facilitates the cultivation of human gut bacteria.</title>
        <authorList>
            <person name="Afrizal A."/>
        </authorList>
    </citation>
    <scope>NUCLEOTIDE SEQUENCE [LARGE SCALE GENOMIC DNA]</scope>
    <source>
        <strain evidence="9 10">CLA-AA-H246</strain>
    </source>
</reference>
<dbReference type="InterPro" id="IPR007630">
    <property type="entry name" value="RNA_pol_sigma70_r4"/>
</dbReference>
<feature type="domain" description="RNA polymerase sigma-70" evidence="8">
    <location>
        <begin position="207"/>
        <end position="233"/>
    </location>
</feature>
<dbReference type="SUPFAM" id="SSF88946">
    <property type="entry name" value="Sigma2 domain of RNA polymerase sigma factors"/>
    <property type="match status" value="1"/>
</dbReference>
<dbReference type="InterPro" id="IPR007624">
    <property type="entry name" value="RNA_pol_sigma70_r3"/>
</dbReference>
<comment type="similarity">
    <text evidence="6">Belongs to the sigma-70 factor family.</text>
</comment>
<evidence type="ECO:0000256" key="5">
    <source>
        <dbReference type="ARBA" id="ARBA00023163"/>
    </source>
</evidence>
<dbReference type="PANTHER" id="PTHR30603">
    <property type="entry name" value="RNA POLYMERASE SIGMA FACTOR RPO"/>
    <property type="match status" value="1"/>
</dbReference>
<comment type="caution">
    <text evidence="9">The sequence shown here is derived from an EMBL/GenBank/DDBJ whole genome shotgun (WGS) entry which is preliminary data.</text>
</comment>
<gene>
    <name evidence="9" type="ORF">LKD42_09680</name>
</gene>
<comment type="function">
    <text evidence="6">Sigma factors are initiation factors that promote the attachment of RNA polymerase to specific initiation sites and are then released.</text>
</comment>
<keyword evidence="2 6" id="KW-0805">Transcription regulation</keyword>
<dbReference type="InterPro" id="IPR013324">
    <property type="entry name" value="RNA_pol_sigma_r3/r4-like"/>
</dbReference>
<dbReference type="PIRSF" id="PIRSF000770">
    <property type="entry name" value="RNA_pol_sigma-SigE/K"/>
    <property type="match status" value="1"/>
</dbReference>
<dbReference type="Pfam" id="PF04542">
    <property type="entry name" value="Sigma70_r2"/>
    <property type="match status" value="1"/>
</dbReference>
<sequence length="237" mass="27111">MEQTLALIERSHKGDKDARNVLAQQNMGLVYTVARRFNGRGCEMEDLIQIGSIGLLKAIDKFDLSYDVRFSTYAVPMIAGEIKRFLRDDGMIKVSRSLKEMAVKVCMTREKLEKDYGREPTLEEVSEEIGATREEIVMAMESASEVESLHKTIYQGDGNAISLMDGIKEEKDASEELLDHMLLNSLLGTLEEKERDLLRLRYFEDLTQVQVAKQLDMTQVQVSRMEKKILGKLRERL</sequence>
<evidence type="ECO:0000259" key="7">
    <source>
        <dbReference type="PROSITE" id="PS00715"/>
    </source>
</evidence>
<dbReference type="PROSITE" id="PS00716">
    <property type="entry name" value="SIGMA70_2"/>
    <property type="match status" value="1"/>
</dbReference>
<dbReference type="EMBL" id="JAJEQE010000032">
    <property type="protein sequence ID" value="MCC2149522.1"/>
    <property type="molecule type" value="Genomic_DNA"/>
</dbReference>
<evidence type="ECO:0000313" key="10">
    <source>
        <dbReference type="Proteomes" id="UP001299235"/>
    </source>
</evidence>
<evidence type="ECO:0000259" key="8">
    <source>
        <dbReference type="PROSITE" id="PS00716"/>
    </source>
</evidence>
<dbReference type="InterPro" id="IPR014284">
    <property type="entry name" value="RNA_pol_sigma-70_dom"/>
</dbReference>
<dbReference type="SUPFAM" id="SSF88659">
    <property type="entry name" value="Sigma3 and sigma4 domains of RNA polymerase sigma factors"/>
    <property type="match status" value="2"/>
</dbReference>
<keyword evidence="5 6" id="KW-0804">Transcription</keyword>
<evidence type="ECO:0000256" key="6">
    <source>
        <dbReference type="RuleBase" id="RU362124"/>
    </source>
</evidence>
<dbReference type="PANTHER" id="PTHR30603:SF17">
    <property type="entry name" value="RNA POLYMERASE SIGMA-G FACTOR"/>
    <property type="match status" value="1"/>
</dbReference>
<dbReference type="InterPro" id="IPR014322">
    <property type="entry name" value="RNA_pol_sigma-B/F/G"/>
</dbReference>
<proteinExistence type="inferred from homology"/>
<dbReference type="Gene3D" id="1.10.10.10">
    <property type="entry name" value="Winged helix-like DNA-binding domain superfamily/Winged helix DNA-binding domain"/>
    <property type="match status" value="2"/>
</dbReference>
<protein>
    <recommendedName>
        <fullName evidence="6">RNA polymerase sigma factor</fullName>
    </recommendedName>
</protein>
<evidence type="ECO:0000256" key="4">
    <source>
        <dbReference type="ARBA" id="ARBA00023125"/>
    </source>
</evidence>
<accession>A0ABS8EWE6</accession>
<keyword evidence="4 6" id="KW-0238">DNA-binding</keyword>
<name>A0ABS8EWE6_9FIRM</name>
<dbReference type="CDD" id="cd06171">
    <property type="entry name" value="Sigma70_r4"/>
    <property type="match status" value="1"/>
</dbReference>
<dbReference type="Pfam" id="PF04545">
    <property type="entry name" value="Sigma70_r4"/>
    <property type="match status" value="1"/>
</dbReference>
<dbReference type="RefSeq" id="WP_173897843.1">
    <property type="nucleotide sequence ID" value="NZ_JAJEQE010000032.1"/>
</dbReference>
<dbReference type="InterPro" id="IPR050239">
    <property type="entry name" value="Sigma-70_RNA_pol_init_factors"/>
</dbReference>
<dbReference type="NCBIfam" id="NF004052">
    <property type="entry name" value="PRK05572.1"/>
    <property type="match status" value="1"/>
</dbReference>
<keyword evidence="1" id="KW-0749">Sporulation</keyword>
<dbReference type="Proteomes" id="UP001299235">
    <property type="component" value="Unassembled WGS sequence"/>
</dbReference>
<organism evidence="9 10">
    <name type="scientific">Hominisplanchenecus faecis</name>
    <dbReference type="NCBI Taxonomy" id="2885351"/>
    <lineage>
        <taxon>Bacteria</taxon>
        <taxon>Bacillati</taxon>
        <taxon>Bacillota</taxon>
        <taxon>Clostridia</taxon>
        <taxon>Lachnospirales</taxon>
        <taxon>Lachnospiraceae</taxon>
        <taxon>Hominisplanchenecus</taxon>
    </lineage>
</organism>
<evidence type="ECO:0000313" key="9">
    <source>
        <dbReference type="EMBL" id="MCC2149522.1"/>
    </source>
</evidence>
<dbReference type="NCBIfam" id="TIGR02980">
    <property type="entry name" value="SigBFG"/>
    <property type="match status" value="1"/>
</dbReference>
<feature type="domain" description="RNA polymerase sigma-70" evidence="7">
    <location>
        <begin position="46"/>
        <end position="59"/>
    </location>
</feature>
<dbReference type="Pfam" id="PF04539">
    <property type="entry name" value="Sigma70_r3"/>
    <property type="match status" value="1"/>
</dbReference>
<dbReference type="InterPro" id="IPR013325">
    <property type="entry name" value="RNA_pol_sigma_r2"/>
</dbReference>
<evidence type="ECO:0000256" key="2">
    <source>
        <dbReference type="ARBA" id="ARBA00023015"/>
    </source>
</evidence>
<keyword evidence="10" id="KW-1185">Reference proteome</keyword>
<dbReference type="InterPro" id="IPR000943">
    <property type="entry name" value="RNA_pol_sigma70"/>
</dbReference>